<dbReference type="AlphaFoldDB" id="A0A482ETD7"/>
<gene>
    <name evidence="1" type="ORF">NNIBIDOC_00038</name>
</gene>
<name>A0A482ETD7_SALSP</name>
<evidence type="ECO:0000313" key="1">
    <source>
        <dbReference type="EMBL" id="QBM91371.1"/>
    </source>
</evidence>
<dbReference type="EMBL" id="MK356557">
    <property type="protein sequence ID" value="QBM91371.1"/>
    <property type="molecule type" value="Genomic_DNA"/>
</dbReference>
<reference evidence="1" key="1">
    <citation type="submission" date="2019-01" db="EMBL/GenBank/DDBJ databases">
        <title>Salmonella strain 1423 plasmid sequences.</title>
        <authorList>
            <person name="Chen K."/>
            <person name="Chen S."/>
        </authorList>
    </citation>
    <scope>NUCLEOTIDE SEQUENCE</scope>
    <source>
        <strain evidence="1">Sa1423</strain>
        <plasmid evidence="1">pSa1423-90k</plasmid>
    </source>
</reference>
<organism evidence="1">
    <name type="scientific">Salmonella sp</name>
    <dbReference type="NCBI Taxonomy" id="599"/>
    <lineage>
        <taxon>Bacteria</taxon>
        <taxon>Pseudomonadati</taxon>
        <taxon>Pseudomonadota</taxon>
        <taxon>Gammaproteobacteria</taxon>
        <taxon>Enterobacterales</taxon>
        <taxon>Enterobacteriaceae</taxon>
        <taxon>Salmonella</taxon>
    </lineage>
</organism>
<protein>
    <submittedName>
        <fullName evidence="1">Uncharacterized protein</fullName>
    </submittedName>
</protein>
<proteinExistence type="predicted"/>
<keyword evidence="1" id="KW-0614">Plasmid</keyword>
<sequence>MVKKRFCVFFPEVTPVVWKLDRLGCMRHWLCWWKSCVTEALTSEVSMTPSTPVHQWGAFFFTRNGALAEMERELIVGTCQCYSVMQPAQKVVVGVVFNKEGNMAANAAIAGEGHPLQAGCKSLTVMWLFPSPYKKFPASSFQSQNLV</sequence>
<accession>A0A482ETD7</accession>
<geneLocation type="plasmid" evidence="1">
    <name>pSa1423-90k</name>
</geneLocation>